<evidence type="ECO:0000256" key="1">
    <source>
        <dbReference type="SAM" id="SignalP"/>
    </source>
</evidence>
<sequence length="138" mass="15851">MKMRNQHLTGHGLGNARSLLGLIIIFVIWQQCHAMTTSNTPCKRQHTQKDCAIIKAISQGVGDYCNNDNFKCDPRLTCTYSKCWGCIDDICYPDCGRVKRLPPNRLPSWFQRTPLENFAQKYIEPNYDDESTKYASID</sequence>
<proteinExistence type="predicted"/>
<feature type="signal peptide" evidence="1">
    <location>
        <begin position="1"/>
        <end position="34"/>
    </location>
</feature>
<dbReference type="AlphaFoldDB" id="A0A9C6SZX9"/>
<protein>
    <submittedName>
        <fullName evidence="3">Uncharacterized protein LOC117575055</fullName>
    </submittedName>
</protein>
<accession>A0A9C6SZX9</accession>
<reference evidence="3" key="1">
    <citation type="submission" date="2025-08" db="UniProtKB">
        <authorList>
            <consortium name="RefSeq"/>
        </authorList>
    </citation>
    <scope>IDENTIFICATION</scope>
    <source>
        <strain evidence="3">15112-1751.03</strain>
        <tissue evidence="3">Whole Adult</tissue>
    </source>
</reference>
<organism evidence="2 3">
    <name type="scientific">Drosophila albomicans</name>
    <name type="common">Fruit fly</name>
    <dbReference type="NCBI Taxonomy" id="7291"/>
    <lineage>
        <taxon>Eukaryota</taxon>
        <taxon>Metazoa</taxon>
        <taxon>Ecdysozoa</taxon>
        <taxon>Arthropoda</taxon>
        <taxon>Hexapoda</taxon>
        <taxon>Insecta</taxon>
        <taxon>Pterygota</taxon>
        <taxon>Neoptera</taxon>
        <taxon>Endopterygota</taxon>
        <taxon>Diptera</taxon>
        <taxon>Brachycera</taxon>
        <taxon>Muscomorpha</taxon>
        <taxon>Ephydroidea</taxon>
        <taxon>Drosophilidae</taxon>
        <taxon>Drosophila</taxon>
    </lineage>
</organism>
<dbReference type="RefSeq" id="XP_051862666.1">
    <property type="nucleotide sequence ID" value="XM_052006706.1"/>
</dbReference>
<gene>
    <name evidence="3" type="primary">LOC117575055</name>
</gene>
<feature type="chain" id="PRO_5039686701" evidence="1">
    <location>
        <begin position="35"/>
        <end position="138"/>
    </location>
</feature>
<keyword evidence="1" id="KW-0732">Signal</keyword>
<evidence type="ECO:0000313" key="3">
    <source>
        <dbReference type="RefSeq" id="XP_051862666.1"/>
    </source>
</evidence>
<keyword evidence="2" id="KW-1185">Reference proteome</keyword>
<evidence type="ECO:0000313" key="2">
    <source>
        <dbReference type="Proteomes" id="UP000515160"/>
    </source>
</evidence>
<name>A0A9C6SZX9_DROAB</name>
<dbReference type="Proteomes" id="UP000515160">
    <property type="component" value="Chromosome 2R"/>
</dbReference>
<dbReference type="GeneID" id="117575055"/>